<dbReference type="Proteomes" id="UP001433071">
    <property type="component" value="Unassembled WGS sequence"/>
</dbReference>
<keyword evidence="16" id="KW-0808">Transferase</keyword>
<dbReference type="SUPFAM" id="SSF56752">
    <property type="entry name" value="D-aminoacid aminotransferase-like PLP-dependent enzymes"/>
    <property type="match status" value="1"/>
</dbReference>
<comment type="catalytic activity">
    <reaction evidence="11">
        <text>L-valine + 2-oxoglutarate = 3-methyl-2-oxobutanoate + L-glutamate</text>
        <dbReference type="Rhea" id="RHEA:24813"/>
        <dbReference type="ChEBI" id="CHEBI:11851"/>
        <dbReference type="ChEBI" id="CHEBI:16810"/>
        <dbReference type="ChEBI" id="CHEBI:29985"/>
        <dbReference type="ChEBI" id="CHEBI:57762"/>
        <dbReference type="EC" id="2.6.1.42"/>
    </reaction>
</comment>
<dbReference type="InterPro" id="IPR050571">
    <property type="entry name" value="Class-IV_PLP-Dep_Aminotrnsfr"/>
</dbReference>
<evidence type="ECO:0000256" key="3">
    <source>
        <dbReference type="ARBA" id="ARBA00004824"/>
    </source>
</evidence>
<evidence type="ECO:0000256" key="10">
    <source>
        <dbReference type="ARBA" id="ARBA00023304"/>
    </source>
</evidence>
<dbReference type="Gene3D" id="3.30.470.10">
    <property type="match status" value="1"/>
</dbReference>
<evidence type="ECO:0000256" key="9">
    <source>
        <dbReference type="ARBA" id="ARBA00022898"/>
    </source>
</evidence>
<dbReference type="PANTHER" id="PTHR42743">
    <property type="entry name" value="AMINO-ACID AMINOTRANSFERASE"/>
    <property type="match status" value="1"/>
</dbReference>
<dbReference type="InterPro" id="IPR001544">
    <property type="entry name" value="Aminotrans_IV"/>
</dbReference>
<dbReference type="Gene3D" id="3.20.10.10">
    <property type="entry name" value="D-amino Acid Aminotransferase, subunit A, domain 2"/>
    <property type="match status" value="1"/>
</dbReference>
<evidence type="ECO:0000256" key="15">
    <source>
        <dbReference type="RuleBase" id="RU004516"/>
    </source>
</evidence>
<dbReference type="InterPro" id="IPR018300">
    <property type="entry name" value="Aminotrans_IV_CS"/>
</dbReference>
<dbReference type="RefSeq" id="WP_352556124.1">
    <property type="nucleotide sequence ID" value="NZ_JAMYQB010000002.1"/>
</dbReference>
<comment type="catalytic activity">
    <reaction evidence="12">
        <text>L-isoleucine + 2-oxoglutarate = (S)-3-methyl-2-oxopentanoate + L-glutamate</text>
        <dbReference type="Rhea" id="RHEA:24801"/>
        <dbReference type="ChEBI" id="CHEBI:16810"/>
        <dbReference type="ChEBI" id="CHEBI:29985"/>
        <dbReference type="ChEBI" id="CHEBI:35146"/>
        <dbReference type="ChEBI" id="CHEBI:58045"/>
        <dbReference type="EC" id="2.6.1.42"/>
    </reaction>
</comment>
<dbReference type="InterPro" id="IPR036038">
    <property type="entry name" value="Aminotransferase-like"/>
</dbReference>
<keyword evidence="9 15" id="KW-0663">Pyridoxal phosphate</keyword>
<evidence type="ECO:0000256" key="6">
    <source>
        <dbReference type="ARBA" id="ARBA00009320"/>
    </source>
</evidence>
<proteinExistence type="inferred from homology"/>
<dbReference type="Pfam" id="PF01063">
    <property type="entry name" value="Aminotran_4"/>
    <property type="match status" value="1"/>
</dbReference>
<dbReference type="InterPro" id="IPR043132">
    <property type="entry name" value="BCAT-like_C"/>
</dbReference>
<keyword evidence="10" id="KW-0100">Branched-chain amino acid biosynthesis</keyword>
<comment type="caution">
    <text evidence="16">The sequence shown here is derived from an EMBL/GenBank/DDBJ whole genome shotgun (WGS) entry which is preliminary data.</text>
</comment>
<evidence type="ECO:0000256" key="4">
    <source>
        <dbReference type="ARBA" id="ARBA00004931"/>
    </source>
</evidence>
<organism evidence="16 17">
    <name type="scientific">Mesorhizobium caraganae</name>
    <dbReference type="NCBI Taxonomy" id="483206"/>
    <lineage>
        <taxon>Bacteria</taxon>
        <taxon>Pseudomonadati</taxon>
        <taxon>Pseudomonadota</taxon>
        <taxon>Alphaproteobacteria</taxon>
        <taxon>Hyphomicrobiales</taxon>
        <taxon>Phyllobacteriaceae</taxon>
        <taxon>Mesorhizobium</taxon>
    </lineage>
</organism>
<evidence type="ECO:0000256" key="8">
    <source>
        <dbReference type="ARBA" id="ARBA00014472"/>
    </source>
</evidence>
<dbReference type="PROSITE" id="PS00770">
    <property type="entry name" value="AA_TRANSFER_CLASS_4"/>
    <property type="match status" value="1"/>
</dbReference>
<dbReference type="EC" id="2.6.1.42" evidence="7"/>
<evidence type="ECO:0000256" key="14">
    <source>
        <dbReference type="RuleBase" id="RU004106"/>
    </source>
</evidence>
<evidence type="ECO:0000256" key="13">
    <source>
        <dbReference type="ARBA" id="ARBA00049229"/>
    </source>
</evidence>
<keyword evidence="10" id="KW-0028">Amino-acid biosynthesis</keyword>
<dbReference type="InterPro" id="IPR043131">
    <property type="entry name" value="BCAT-like_N"/>
</dbReference>
<dbReference type="GO" id="GO:0008483">
    <property type="term" value="F:transaminase activity"/>
    <property type="evidence" value="ECO:0007669"/>
    <property type="project" value="UniProtKB-KW"/>
</dbReference>
<name>A0ABV1YTG1_9HYPH</name>
<evidence type="ECO:0000256" key="5">
    <source>
        <dbReference type="ARBA" id="ARBA00005072"/>
    </source>
</evidence>
<evidence type="ECO:0000256" key="11">
    <source>
        <dbReference type="ARBA" id="ARBA00048212"/>
    </source>
</evidence>
<keyword evidence="17" id="KW-1185">Reference proteome</keyword>
<evidence type="ECO:0000256" key="7">
    <source>
        <dbReference type="ARBA" id="ARBA00013053"/>
    </source>
</evidence>
<dbReference type="PANTHER" id="PTHR42743:SF11">
    <property type="entry name" value="AMINODEOXYCHORISMATE LYASE"/>
    <property type="match status" value="1"/>
</dbReference>
<comment type="similarity">
    <text evidence="6 14">Belongs to the class-IV pyridoxal-phosphate-dependent aminotransferase family.</text>
</comment>
<comment type="pathway">
    <text evidence="4">Amino-acid biosynthesis; L-valine biosynthesis; L-valine from pyruvate: step 4/4.</text>
</comment>
<accession>A0ABV1YTG1</accession>
<sequence>MSVEGALRDGNTADFDLIETMRWEPGQGFLRFERHLARLYGSAEELGFACDPQRVGEVLANTVGAQQTALRTRLVLQRNGEVTAAAQPYEPLAADKVWRLQLARVRLSSTNTLLRHKTSRRQLYTHARSEYLVTQADEVLLANERGEICEGTITNVFADFGDGVLMTPRLDCGLLPGVLRAELLDEGRVQEAIYSYDELKSAKAIFVGNSLRGLIPATLG</sequence>
<evidence type="ECO:0000313" key="16">
    <source>
        <dbReference type="EMBL" id="MER9403007.1"/>
    </source>
</evidence>
<evidence type="ECO:0000256" key="1">
    <source>
        <dbReference type="ARBA" id="ARBA00001933"/>
    </source>
</evidence>
<comment type="pathway">
    <text evidence="5">Amino-acid biosynthesis; L-leucine biosynthesis; L-leucine from 3-methyl-2-oxobutanoate: step 4/4.</text>
</comment>
<protein>
    <recommendedName>
        <fullName evidence="8">Probable branched-chain-amino-acid aminotransferase</fullName>
        <ecNumber evidence="7">2.6.1.42</ecNumber>
    </recommendedName>
</protein>
<gene>
    <name evidence="16" type="ORF">NKI36_02980</name>
</gene>
<comment type="function">
    <text evidence="2">Acts on leucine, isoleucine and valine.</text>
</comment>
<evidence type="ECO:0000256" key="12">
    <source>
        <dbReference type="ARBA" id="ARBA00048798"/>
    </source>
</evidence>
<dbReference type="NCBIfam" id="NF005731">
    <property type="entry name" value="PRK07546.1-5"/>
    <property type="match status" value="1"/>
</dbReference>
<reference evidence="16 17" key="1">
    <citation type="journal article" date="2024" name="Proc. Natl. Acad. Sci. U.S.A.">
        <title>The evolutionary genomics of adaptation to stress in wild rhizobium bacteria.</title>
        <authorList>
            <person name="Kehlet-Delgado H."/>
            <person name="Montoya A.P."/>
            <person name="Jensen K.T."/>
            <person name="Wendlandt C.E."/>
            <person name="Dexheimer C."/>
            <person name="Roberts M."/>
            <person name="Torres Martinez L."/>
            <person name="Friesen M.L."/>
            <person name="Griffitts J.S."/>
            <person name="Porter S.S."/>
        </authorList>
    </citation>
    <scope>NUCLEOTIDE SEQUENCE [LARGE SCALE GENOMIC DNA]</scope>
    <source>
        <strain evidence="16 17">M0641</strain>
    </source>
</reference>
<keyword evidence="16" id="KW-0032">Aminotransferase</keyword>
<evidence type="ECO:0000256" key="2">
    <source>
        <dbReference type="ARBA" id="ARBA00003109"/>
    </source>
</evidence>
<dbReference type="NCBIfam" id="NF005729">
    <property type="entry name" value="PRK07546.1-3"/>
    <property type="match status" value="1"/>
</dbReference>
<comment type="pathway">
    <text evidence="3">Amino-acid biosynthesis; L-isoleucine biosynthesis; L-isoleucine from 2-oxobutanoate: step 4/4.</text>
</comment>
<dbReference type="EMBL" id="JAMYQB010000002">
    <property type="protein sequence ID" value="MER9403007.1"/>
    <property type="molecule type" value="Genomic_DNA"/>
</dbReference>
<comment type="catalytic activity">
    <reaction evidence="13">
        <text>L-leucine + 2-oxoglutarate = 4-methyl-2-oxopentanoate + L-glutamate</text>
        <dbReference type="Rhea" id="RHEA:18321"/>
        <dbReference type="ChEBI" id="CHEBI:16810"/>
        <dbReference type="ChEBI" id="CHEBI:17865"/>
        <dbReference type="ChEBI" id="CHEBI:29985"/>
        <dbReference type="ChEBI" id="CHEBI:57427"/>
        <dbReference type="EC" id="2.6.1.42"/>
    </reaction>
</comment>
<evidence type="ECO:0000313" key="17">
    <source>
        <dbReference type="Proteomes" id="UP001433071"/>
    </source>
</evidence>
<comment type="cofactor">
    <cofactor evidence="1 15">
        <name>pyridoxal 5'-phosphate</name>
        <dbReference type="ChEBI" id="CHEBI:597326"/>
    </cofactor>
</comment>